<keyword evidence="1" id="KW-0418">Kinase</keyword>
<dbReference type="Pfam" id="PF05035">
    <property type="entry name" value="DGOK"/>
    <property type="match status" value="1"/>
</dbReference>
<dbReference type="EMBL" id="QFPX01000008">
    <property type="protein sequence ID" value="PZQ54638.1"/>
    <property type="molecule type" value="Genomic_DNA"/>
</dbReference>
<dbReference type="InterPro" id="IPR007729">
    <property type="entry name" value="DGOK"/>
</dbReference>
<dbReference type="AlphaFoldDB" id="A0A2W5NQB3"/>
<protein>
    <submittedName>
        <fullName evidence="1">2-dehydro-3-deoxygalactonokinase</fullName>
    </submittedName>
</protein>
<comment type="caution">
    <text evidence="1">The sequence shown here is derived from an EMBL/GenBank/DDBJ whole genome shotgun (WGS) entry which is preliminary data.</text>
</comment>
<sequence length="305" mass="31579">MSVNHVPQDPYVLGDWGTTRLRLYRLEGGNVAARLDGPGALQGDARGALAERLELWKAEGALDEVVLCGMAGAPGALVAAGYAACPADAAKWLSSRTRLEVSGIPVSVLPGLSCKDSEGVPEVMRGEEAQVFGALALHPELALGEHLVALPGTHCKWVSVVNGTIAGFRTHPTGELYALLAGQSTLTGPDTLPDGTLGEGSFDDGFARGLDRCEEPLTTALFEARAARMLDGRSKDWSRGYISGLLIGGEVAAQVPNGISVVLIGDPALCGLYDRALAVRGCTSRKIDGDAAVLAGLALAKGQKA</sequence>
<accession>A0A2W5NQB3</accession>
<keyword evidence="1" id="KW-0808">Transferase</keyword>
<evidence type="ECO:0000313" key="2">
    <source>
        <dbReference type="Proteomes" id="UP000249082"/>
    </source>
</evidence>
<dbReference type="GO" id="GO:0008671">
    <property type="term" value="F:2-dehydro-3-deoxygalactonokinase activity"/>
    <property type="evidence" value="ECO:0007669"/>
    <property type="project" value="InterPro"/>
</dbReference>
<evidence type="ECO:0000313" key="1">
    <source>
        <dbReference type="EMBL" id="PZQ54638.1"/>
    </source>
</evidence>
<proteinExistence type="predicted"/>
<dbReference type="GO" id="GO:0034194">
    <property type="term" value="P:D-galactonate catabolic process"/>
    <property type="evidence" value="ECO:0007669"/>
    <property type="project" value="InterPro"/>
</dbReference>
<dbReference type="Gene3D" id="3.30.420.310">
    <property type="entry name" value="2-keto-3-deoxy-galactonokinase, C-terminal domain"/>
    <property type="match status" value="1"/>
</dbReference>
<dbReference type="Proteomes" id="UP000249082">
    <property type="component" value="Unassembled WGS sequence"/>
</dbReference>
<name>A0A2W5NQB3_9SPHN</name>
<gene>
    <name evidence="1" type="ORF">DI555_11415</name>
</gene>
<dbReference type="Gene3D" id="3.30.420.300">
    <property type="entry name" value="2-keto-3-deoxy-galactonokinase, substrate binding domain"/>
    <property type="match status" value="1"/>
</dbReference>
<reference evidence="1 2" key="1">
    <citation type="submission" date="2017-08" db="EMBL/GenBank/DDBJ databases">
        <title>Infants hospitalized years apart are colonized by the same room-sourced microbial strains.</title>
        <authorList>
            <person name="Brooks B."/>
            <person name="Olm M.R."/>
            <person name="Firek B.A."/>
            <person name="Baker R."/>
            <person name="Thomas B.C."/>
            <person name="Morowitz M.J."/>
            <person name="Banfield J.F."/>
        </authorList>
    </citation>
    <scope>NUCLEOTIDE SEQUENCE [LARGE SCALE GENOMIC DNA]</scope>
    <source>
        <strain evidence="1">S2_005_002_R2_33</strain>
    </source>
</reference>
<dbReference type="InterPro" id="IPR042258">
    <property type="entry name" value="DGOK_N"/>
</dbReference>
<dbReference type="InterPro" id="IPR042257">
    <property type="entry name" value="DGOK_C"/>
</dbReference>
<organism evidence="1 2">
    <name type="scientific">Novosphingobium pentaromativorans</name>
    <dbReference type="NCBI Taxonomy" id="205844"/>
    <lineage>
        <taxon>Bacteria</taxon>
        <taxon>Pseudomonadati</taxon>
        <taxon>Pseudomonadota</taxon>
        <taxon>Alphaproteobacteria</taxon>
        <taxon>Sphingomonadales</taxon>
        <taxon>Sphingomonadaceae</taxon>
        <taxon>Novosphingobium</taxon>
    </lineage>
</organism>